<dbReference type="EMBL" id="JTDO01000007">
    <property type="protein sequence ID" value="KLT72995.1"/>
    <property type="molecule type" value="Genomic_DNA"/>
</dbReference>
<name>A0A0J0YS77_9NEIS</name>
<evidence type="ECO:0000313" key="2">
    <source>
        <dbReference type="Proteomes" id="UP000036027"/>
    </source>
</evidence>
<dbReference type="Pfam" id="PF22399">
    <property type="entry name" value="DUF6979"/>
    <property type="match status" value="1"/>
</dbReference>
<organism evidence="1 2">
    <name type="scientific">Neisseria arctica</name>
    <dbReference type="NCBI Taxonomy" id="1470200"/>
    <lineage>
        <taxon>Bacteria</taxon>
        <taxon>Pseudomonadati</taxon>
        <taxon>Pseudomonadota</taxon>
        <taxon>Betaproteobacteria</taxon>
        <taxon>Neisseriales</taxon>
        <taxon>Neisseriaceae</taxon>
        <taxon>Neisseria</taxon>
    </lineage>
</organism>
<dbReference type="STRING" id="1470200.PL75_05630"/>
<gene>
    <name evidence="1" type="ORF">PL75_05630</name>
</gene>
<protein>
    <submittedName>
        <fullName evidence="1">Uncharacterized protein</fullName>
    </submittedName>
</protein>
<keyword evidence="2" id="KW-1185">Reference proteome</keyword>
<comment type="caution">
    <text evidence="1">The sequence shown here is derived from an EMBL/GenBank/DDBJ whole genome shotgun (WGS) entry which is preliminary data.</text>
</comment>
<sequence length="126" mass="13964">MNLYGKIALEAVELIISDGKSCEEAWKRAAKKFSDKNSVQKKSCPRCAFFGLCKAGLIKGIEGEPGYKPKYKNSLYAIKAVELLKQNPNLVGDKKALWSKSVGEAKKENGQMDVVLALWVNDLIEK</sequence>
<proteinExistence type="predicted"/>
<reference evidence="1 2" key="1">
    <citation type="submission" date="2014-11" db="EMBL/GenBank/DDBJ databases">
        <title>Genome of a novel goose pathogen.</title>
        <authorList>
            <person name="Hansen C.M."/>
            <person name="Hueffer K."/>
            <person name="Choi S.C."/>
        </authorList>
    </citation>
    <scope>NUCLEOTIDE SEQUENCE [LARGE SCALE GENOMIC DNA]</scope>
    <source>
        <strain evidence="1 2">KH1503</strain>
    </source>
</reference>
<evidence type="ECO:0000313" key="1">
    <source>
        <dbReference type="EMBL" id="KLT72995.1"/>
    </source>
</evidence>
<dbReference type="AlphaFoldDB" id="A0A0J0YS77"/>
<dbReference type="Proteomes" id="UP000036027">
    <property type="component" value="Unassembled WGS sequence"/>
</dbReference>
<accession>A0A0J0YS77</accession>
<dbReference type="PATRIC" id="fig|1470200.3.peg.2315"/>
<dbReference type="InterPro" id="IPR053917">
    <property type="entry name" value="DUF6979"/>
</dbReference>